<evidence type="ECO:0000313" key="2">
    <source>
        <dbReference type="EMBL" id="ABO60151.1"/>
    </source>
</evidence>
<dbReference type="AlphaFoldDB" id="A4JV48"/>
<dbReference type="KEGG" id="bvi:Bcep1808_7273"/>
<evidence type="ECO:0000256" key="1">
    <source>
        <dbReference type="SAM" id="MobiDB-lite"/>
    </source>
</evidence>
<organism evidence="2 3">
    <name type="scientific">Burkholderia vietnamiensis (strain G4 / LMG 22486)</name>
    <name type="common">Burkholderia cepacia (strain R1808)</name>
    <dbReference type="NCBI Taxonomy" id="269482"/>
    <lineage>
        <taxon>Bacteria</taxon>
        <taxon>Pseudomonadati</taxon>
        <taxon>Pseudomonadota</taxon>
        <taxon>Betaproteobacteria</taxon>
        <taxon>Burkholderiales</taxon>
        <taxon>Burkholderiaceae</taxon>
        <taxon>Burkholderia</taxon>
        <taxon>Burkholderia cepacia complex</taxon>
    </lineage>
</organism>
<geneLocation type="plasmid" evidence="2 3">
    <name>pBVIE02</name>
</geneLocation>
<name>A4JV48_BURVG</name>
<feature type="compositionally biased region" description="Polar residues" evidence="1">
    <location>
        <begin position="16"/>
        <end position="29"/>
    </location>
</feature>
<dbReference type="Proteomes" id="UP000002287">
    <property type="component" value="Plasmid pBVIE02"/>
</dbReference>
<reference evidence="2 3" key="1">
    <citation type="submission" date="2007-03" db="EMBL/GenBank/DDBJ databases">
        <title>Complete sequence of plasmid pBVIE02 of Burkholderia vietnamiensis G4.</title>
        <authorList>
            <consortium name="US DOE Joint Genome Institute"/>
            <person name="Copeland A."/>
            <person name="Lucas S."/>
            <person name="Lapidus A."/>
            <person name="Barry K."/>
            <person name="Detter J.C."/>
            <person name="Glavina del Rio T."/>
            <person name="Hammon N."/>
            <person name="Israni S."/>
            <person name="Dalin E."/>
            <person name="Tice H."/>
            <person name="Pitluck S."/>
            <person name="Chain P."/>
            <person name="Malfatti S."/>
            <person name="Shin M."/>
            <person name="Vergez L."/>
            <person name="Schmutz J."/>
            <person name="Larimer F."/>
            <person name="Land M."/>
            <person name="Hauser L."/>
            <person name="Kyrpides N."/>
            <person name="Tiedje J."/>
            <person name="Richardson P."/>
        </authorList>
    </citation>
    <scope>NUCLEOTIDE SEQUENCE [LARGE SCALE GENOMIC DNA]</scope>
    <source>
        <strain evidence="3">G4 / LMG 22486</strain>
        <plasmid evidence="2 3">pBVIE02</plasmid>
    </source>
</reference>
<keyword evidence="2" id="KW-0614">Plasmid</keyword>
<protein>
    <submittedName>
        <fullName evidence="2">Uncharacterized protein</fullName>
    </submittedName>
</protein>
<dbReference type="EMBL" id="CP000618">
    <property type="protein sequence ID" value="ABO60151.1"/>
    <property type="molecule type" value="Genomic_DNA"/>
</dbReference>
<accession>A4JV48</accession>
<feature type="region of interest" description="Disordered" evidence="1">
    <location>
        <begin position="1"/>
        <end position="54"/>
    </location>
</feature>
<sequence>MKSAKPQRTRFGRARNTISAPVRATTNSGRRPIDTPGRSATKESRPARAHAKPSSCEHIEDSGCLASTDAIQCVIVDASNRLHGLVAGTKYSLPRSGACLLANQYGEEGFWIDHSSCAYGR</sequence>
<gene>
    <name evidence="2" type="ordered locus">Bcep1808_7273</name>
</gene>
<dbReference type="HOGENOM" id="CLU_2033741_0_0_4"/>
<proteinExistence type="predicted"/>
<feature type="compositionally biased region" description="Basic residues" evidence="1">
    <location>
        <begin position="1"/>
        <end position="13"/>
    </location>
</feature>
<evidence type="ECO:0000313" key="3">
    <source>
        <dbReference type="Proteomes" id="UP000002287"/>
    </source>
</evidence>